<feature type="domain" description="Surface lipoprotein assembly modifier C-terminal" evidence="2">
    <location>
        <begin position="155"/>
        <end position="444"/>
    </location>
</feature>
<evidence type="ECO:0000256" key="1">
    <source>
        <dbReference type="SAM" id="SignalP"/>
    </source>
</evidence>
<sequence length="457" mass="49353">MIRRTGLRAALALSLALGPALPAGSEGRVLTPGQMRNLAAVALDARDPGTAMTLTSALLERDPEDVQALLIRSRAARDAGDYRLAEKTARQAWSLSQDDRTRHAASLAMAQALSSQGQRTRAQLWLRRAAQVAPSPAARAAAVRDFRYVRSRNRWSTQLQFNVAPKSNINNGSARSTFTEILFGREYELPLPGAAQALAGTELSVGVATRYRAAETTRRATDLTFSAGYTTYALTEGAKTLAPGAKGSDYALGTLTTGIAQKWLSKDGRTEYTLDGSVGRSWYSGDPYGNHVEAEAGVNRALDRKTRLSFTAKAEITRGPNAPHSDAVTLSAQLGRALEGGGQVSLWVSATESRSDVNVARFTNYAAGIQYAPDMKVLGASPRFGLGLRKRDYPVSSFAPGHRNDVEQSAWIDLTFREIDYFGFHPTVRVQASRSNSNINLFDIDRSGISFGIGSSY</sequence>
<dbReference type="Proteomes" id="UP000612855">
    <property type="component" value="Unassembled WGS sequence"/>
</dbReference>
<evidence type="ECO:0000259" key="2">
    <source>
        <dbReference type="Pfam" id="PF04575"/>
    </source>
</evidence>
<keyword evidence="4" id="KW-1185">Reference proteome</keyword>
<dbReference type="Pfam" id="PF04575">
    <property type="entry name" value="SlipAM"/>
    <property type="match status" value="1"/>
</dbReference>
<organism evidence="3 4">
    <name type="scientific">Primorskyibacter flagellatus</name>
    <dbReference type="NCBI Taxonomy" id="1387277"/>
    <lineage>
        <taxon>Bacteria</taxon>
        <taxon>Pseudomonadati</taxon>
        <taxon>Pseudomonadota</taxon>
        <taxon>Alphaproteobacteria</taxon>
        <taxon>Rhodobacterales</taxon>
        <taxon>Roseobacteraceae</taxon>
        <taxon>Primorskyibacter</taxon>
    </lineage>
</organism>
<feature type="signal peptide" evidence="1">
    <location>
        <begin position="1"/>
        <end position="22"/>
    </location>
</feature>
<accession>A0A917A888</accession>
<proteinExistence type="predicted"/>
<dbReference type="InterPro" id="IPR007655">
    <property type="entry name" value="Slam_C"/>
</dbReference>
<protein>
    <recommendedName>
        <fullName evidence="2">Surface lipoprotein assembly modifier C-terminal domain-containing protein</fullName>
    </recommendedName>
</protein>
<name>A0A917A888_9RHOB</name>
<dbReference type="EMBL" id="BMFJ01000001">
    <property type="protein sequence ID" value="GGE34291.1"/>
    <property type="molecule type" value="Genomic_DNA"/>
</dbReference>
<dbReference type="SUPFAM" id="SSF48452">
    <property type="entry name" value="TPR-like"/>
    <property type="match status" value="1"/>
</dbReference>
<feature type="chain" id="PRO_5037288045" description="Surface lipoprotein assembly modifier C-terminal domain-containing protein" evidence="1">
    <location>
        <begin position="23"/>
        <end position="457"/>
    </location>
</feature>
<dbReference type="RefSeq" id="WP_188477794.1">
    <property type="nucleotide sequence ID" value="NZ_BMFJ01000001.1"/>
</dbReference>
<keyword evidence="1" id="KW-0732">Signal</keyword>
<dbReference type="AlphaFoldDB" id="A0A917A888"/>
<reference evidence="4" key="1">
    <citation type="journal article" date="2019" name="Int. J. Syst. Evol. Microbiol.">
        <title>The Global Catalogue of Microorganisms (GCM) 10K type strain sequencing project: providing services to taxonomists for standard genome sequencing and annotation.</title>
        <authorList>
            <consortium name="The Broad Institute Genomics Platform"/>
            <consortium name="The Broad Institute Genome Sequencing Center for Infectious Disease"/>
            <person name="Wu L."/>
            <person name="Ma J."/>
        </authorList>
    </citation>
    <scope>NUCLEOTIDE SEQUENCE [LARGE SCALE GENOMIC DNA]</scope>
    <source>
        <strain evidence="4">CGMCC 1.12664</strain>
    </source>
</reference>
<dbReference type="InterPro" id="IPR011990">
    <property type="entry name" value="TPR-like_helical_dom_sf"/>
</dbReference>
<evidence type="ECO:0000313" key="4">
    <source>
        <dbReference type="Proteomes" id="UP000612855"/>
    </source>
</evidence>
<gene>
    <name evidence="3" type="ORF">GCM10011360_22690</name>
</gene>
<evidence type="ECO:0000313" key="3">
    <source>
        <dbReference type="EMBL" id="GGE34291.1"/>
    </source>
</evidence>
<dbReference type="Gene3D" id="1.25.40.10">
    <property type="entry name" value="Tetratricopeptide repeat domain"/>
    <property type="match status" value="1"/>
</dbReference>
<comment type="caution">
    <text evidence="3">The sequence shown here is derived from an EMBL/GenBank/DDBJ whole genome shotgun (WGS) entry which is preliminary data.</text>
</comment>